<dbReference type="InterPro" id="IPR020549">
    <property type="entry name" value="YbeY_CS"/>
</dbReference>
<dbReference type="GO" id="GO:0006364">
    <property type="term" value="P:rRNA processing"/>
    <property type="evidence" value="ECO:0007669"/>
    <property type="project" value="InterPro"/>
</dbReference>
<dbReference type="InterPro" id="IPR008278">
    <property type="entry name" value="4-PPantetheinyl_Trfase_dom"/>
</dbReference>
<dbReference type="NCBIfam" id="TIGR00043">
    <property type="entry name" value="rRNA maturation RNase YbeY"/>
    <property type="match status" value="1"/>
</dbReference>
<feature type="compositionally biased region" description="Basic and acidic residues" evidence="14">
    <location>
        <begin position="65"/>
        <end position="88"/>
    </location>
</feature>
<reference evidence="17" key="1">
    <citation type="submission" date="2014-11" db="EMBL/GenBank/DDBJ databases">
        <authorList>
            <person name="Otto D Thomas"/>
            <person name="Naeem Raeece"/>
        </authorList>
    </citation>
    <scope>NUCLEOTIDE SEQUENCE</scope>
</reference>
<evidence type="ECO:0000256" key="3">
    <source>
        <dbReference type="ARBA" id="ARBA00022516"/>
    </source>
</evidence>
<evidence type="ECO:0000313" key="17">
    <source>
        <dbReference type="EMBL" id="CEM52233.1"/>
    </source>
</evidence>
<evidence type="ECO:0000256" key="14">
    <source>
        <dbReference type="SAM" id="MobiDB-lite"/>
    </source>
</evidence>
<evidence type="ECO:0000256" key="15">
    <source>
        <dbReference type="SAM" id="SignalP"/>
    </source>
</evidence>
<keyword evidence="12" id="KW-0443">Lipid metabolism</keyword>
<dbReference type="InterPro" id="IPR004568">
    <property type="entry name" value="Ppantetheine-prot_Trfase_dom"/>
</dbReference>
<dbReference type="VEuPathDB" id="CryptoDB:Cvel_11157"/>
<organism evidence="17">
    <name type="scientific">Chromera velia CCMP2878</name>
    <dbReference type="NCBI Taxonomy" id="1169474"/>
    <lineage>
        <taxon>Eukaryota</taxon>
        <taxon>Sar</taxon>
        <taxon>Alveolata</taxon>
        <taxon>Colpodellida</taxon>
        <taxon>Chromeraceae</taxon>
        <taxon>Chromera</taxon>
    </lineage>
</organism>
<evidence type="ECO:0000256" key="10">
    <source>
        <dbReference type="ARBA" id="ARBA00022833"/>
    </source>
</evidence>
<name>A0A0G4I5P6_9ALVE</name>
<feature type="region of interest" description="Disordered" evidence="14">
    <location>
        <begin position="206"/>
        <end position="273"/>
    </location>
</feature>
<dbReference type="PANTHER" id="PTHR46986:SF1">
    <property type="entry name" value="ENDORIBONUCLEASE YBEY, CHLOROPLASTIC"/>
    <property type="match status" value="1"/>
</dbReference>
<dbReference type="PROSITE" id="PS01306">
    <property type="entry name" value="UPF0054"/>
    <property type="match status" value="1"/>
</dbReference>
<keyword evidence="3" id="KW-0444">Lipid biosynthesis</keyword>
<dbReference type="InterPro" id="IPR023091">
    <property type="entry name" value="MetalPrtase_cat_dom_sf_prd"/>
</dbReference>
<dbReference type="NCBIfam" id="TIGR00556">
    <property type="entry name" value="pantethn_trn"/>
    <property type="match status" value="1"/>
</dbReference>
<keyword evidence="13" id="KW-0275">Fatty acid biosynthesis</keyword>
<dbReference type="HAMAP" id="MF_00009">
    <property type="entry name" value="Endoribonucl_YbeY"/>
    <property type="match status" value="1"/>
</dbReference>
<dbReference type="GO" id="GO:0004222">
    <property type="term" value="F:metalloendopeptidase activity"/>
    <property type="evidence" value="ECO:0007669"/>
    <property type="project" value="InterPro"/>
</dbReference>
<evidence type="ECO:0000256" key="9">
    <source>
        <dbReference type="ARBA" id="ARBA00022832"/>
    </source>
</evidence>
<evidence type="ECO:0000256" key="8">
    <source>
        <dbReference type="ARBA" id="ARBA00022801"/>
    </source>
</evidence>
<dbReference type="GO" id="GO:0006633">
    <property type="term" value="P:fatty acid biosynthetic process"/>
    <property type="evidence" value="ECO:0007669"/>
    <property type="project" value="UniProtKB-KW"/>
</dbReference>
<evidence type="ECO:0000256" key="5">
    <source>
        <dbReference type="ARBA" id="ARBA00022722"/>
    </source>
</evidence>
<evidence type="ECO:0000256" key="11">
    <source>
        <dbReference type="ARBA" id="ARBA00022842"/>
    </source>
</evidence>
<keyword evidence="8" id="KW-0378">Hydrolase</keyword>
<dbReference type="Pfam" id="PF02130">
    <property type="entry name" value="YbeY"/>
    <property type="match status" value="2"/>
</dbReference>
<gene>
    <name evidence="17" type="ORF">Cvel_11157</name>
</gene>
<evidence type="ECO:0000256" key="12">
    <source>
        <dbReference type="ARBA" id="ARBA00023098"/>
    </source>
</evidence>
<accession>A0A0G4I5P6</accession>
<keyword evidence="15" id="KW-0732">Signal</keyword>
<keyword evidence="11" id="KW-0460">Magnesium</keyword>
<feature type="region of interest" description="Disordered" evidence="14">
    <location>
        <begin position="63"/>
        <end position="98"/>
    </location>
</feature>
<dbReference type="Gene3D" id="3.90.470.20">
    <property type="entry name" value="4'-phosphopantetheinyl transferase domain"/>
    <property type="match status" value="1"/>
</dbReference>
<dbReference type="GO" id="GO:0000287">
    <property type="term" value="F:magnesium ion binding"/>
    <property type="evidence" value="ECO:0007669"/>
    <property type="project" value="InterPro"/>
</dbReference>
<sequence>MRMRRVLLPSLVFVCLLLSSDSFLHGASLLRERQDRGNAYSFSFSAAAAGSEDKYGIDAVMHAEASPEGKGRRQSGQREKDASERRAPSLEGEEEEGEVTLINSHPNFAVDVAMLEKHVKVIKDALGVSAFDVGIELVSDEKMQSLNREYRGEDKTTDILSFPFLRQTEREARGLKKGEVPQAKGVGDLDLGDIFISLDRIQSDTDADRKAAEESMGGEFGGGSASFSPSSSSSSARDVLPPSTSASSSPSPPFPFDAPDGGQTGPESASASVSVPYVPLNTPLGRELLPPDVNERRGCYREMAGRYSVRRRLPYLCIHGLLHLLGFNDQTEAEWLEMTAREETAISDYLQRVRQGQALLKASRFHTFSSGVGTDIVEVDRVRQALVRHEDLFIKRILTLQERMHYERIKNECITKAQNRNSSRESPWVNPCAAFVAKRFATKESVSKAVGLGLRHVGQGGLRLTDIEVTNLPTGQPTVSLLGEAARTAASRGIVDLLVSHADERDYVVSFATALSVTR</sequence>
<keyword evidence="10" id="KW-0862">Zinc</keyword>
<dbReference type="Gene3D" id="3.40.390.30">
    <property type="entry name" value="Metalloproteases ('zincins'), catalytic domain"/>
    <property type="match status" value="2"/>
</dbReference>
<evidence type="ECO:0000259" key="16">
    <source>
        <dbReference type="Pfam" id="PF01648"/>
    </source>
</evidence>
<evidence type="ECO:0000256" key="4">
    <source>
        <dbReference type="ARBA" id="ARBA00022679"/>
    </source>
</evidence>
<feature type="domain" description="4'-phosphopantetheinyl transferase" evidence="16">
    <location>
        <begin position="371"/>
        <end position="511"/>
    </location>
</feature>
<evidence type="ECO:0000256" key="1">
    <source>
        <dbReference type="ARBA" id="ARBA00001947"/>
    </source>
</evidence>
<dbReference type="InterPro" id="IPR037143">
    <property type="entry name" value="4-PPantetheinyl_Trfase_dom_sf"/>
</dbReference>
<comment type="similarity">
    <text evidence="2">Belongs to the endoribonuclease YbeY family.</text>
</comment>
<keyword evidence="4" id="KW-0808">Transferase</keyword>
<feature type="compositionally biased region" description="Low complexity" evidence="14">
    <location>
        <begin position="225"/>
        <end position="249"/>
    </location>
</feature>
<feature type="signal peptide" evidence="15">
    <location>
        <begin position="1"/>
        <end position="22"/>
    </location>
</feature>
<dbReference type="GO" id="GO:0004519">
    <property type="term" value="F:endonuclease activity"/>
    <property type="evidence" value="ECO:0007669"/>
    <property type="project" value="UniProtKB-KW"/>
</dbReference>
<evidence type="ECO:0000256" key="13">
    <source>
        <dbReference type="ARBA" id="ARBA00023160"/>
    </source>
</evidence>
<dbReference type="Pfam" id="PF01648">
    <property type="entry name" value="ACPS"/>
    <property type="match status" value="1"/>
</dbReference>
<keyword evidence="7" id="KW-0255">Endonuclease</keyword>
<keyword evidence="9" id="KW-0276">Fatty acid metabolism</keyword>
<protein>
    <recommendedName>
        <fullName evidence="16">4'-phosphopantetheinyl transferase domain-containing protein</fullName>
    </recommendedName>
</protein>
<feature type="chain" id="PRO_5005192758" description="4'-phosphopantetheinyl transferase domain-containing protein" evidence="15">
    <location>
        <begin position="23"/>
        <end position="519"/>
    </location>
</feature>
<evidence type="ECO:0000256" key="2">
    <source>
        <dbReference type="ARBA" id="ARBA00010875"/>
    </source>
</evidence>
<keyword evidence="5" id="KW-0540">Nuclease</keyword>
<dbReference type="PhylomeDB" id="A0A0G4I5P6"/>
<dbReference type="PANTHER" id="PTHR46986">
    <property type="entry name" value="ENDORIBONUCLEASE YBEY, CHLOROPLASTIC"/>
    <property type="match status" value="1"/>
</dbReference>
<dbReference type="EMBL" id="CDMZ01005189">
    <property type="protein sequence ID" value="CEM52233.1"/>
    <property type="molecule type" value="Genomic_DNA"/>
</dbReference>
<dbReference type="InterPro" id="IPR002582">
    <property type="entry name" value="ACPS"/>
</dbReference>
<keyword evidence="6" id="KW-0479">Metal-binding</keyword>
<dbReference type="InterPro" id="IPR002036">
    <property type="entry name" value="YbeY"/>
</dbReference>
<comment type="cofactor">
    <cofactor evidence="1">
        <name>Zn(2+)</name>
        <dbReference type="ChEBI" id="CHEBI:29105"/>
    </cofactor>
</comment>
<proteinExistence type="inferred from homology"/>
<dbReference type="SUPFAM" id="SSF55486">
    <property type="entry name" value="Metalloproteases ('zincins'), catalytic domain"/>
    <property type="match status" value="2"/>
</dbReference>
<evidence type="ECO:0000256" key="7">
    <source>
        <dbReference type="ARBA" id="ARBA00022759"/>
    </source>
</evidence>
<dbReference type="GO" id="GO:0008897">
    <property type="term" value="F:holo-[acyl-carrier-protein] synthase activity"/>
    <property type="evidence" value="ECO:0007669"/>
    <property type="project" value="InterPro"/>
</dbReference>
<dbReference type="HAMAP" id="MF_00101">
    <property type="entry name" value="AcpS"/>
    <property type="match status" value="1"/>
</dbReference>
<evidence type="ECO:0000256" key="6">
    <source>
        <dbReference type="ARBA" id="ARBA00022723"/>
    </source>
</evidence>
<dbReference type="AlphaFoldDB" id="A0A0G4I5P6"/>
<dbReference type="SUPFAM" id="SSF56214">
    <property type="entry name" value="4'-phosphopantetheinyl transferase"/>
    <property type="match status" value="1"/>
</dbReference>